<dbReference type="Pfam" id="PF04983">
    <property type="entry name" value="RNA_pol_Rpb1_3"/>
    <property type="match status" value="1"/>
</dbReference>
<keyword evidence="7" id="KW-0804">Transcription</keyword>
<dbReference type="EMBL" id="EQ973774">
    <property type="protein sequence ID" value="EEF51083.1"/>
    <property type="molecule type" value="Genomic_DNA"/>
</dbReference>
<dbReference type="CDD" id="cd10506">
    <property type="entry name" value="RNAP_IV_RPD1_N"/>
    <property type="match status" value="1"/>
</dbReference>
<dbReference type="InterPro" id="IPR045867">
    <property type="entry name" value="DNA-dir_RpoC_beta_prime"/>
</dbReference>
<dbReference type="eggNOG" id="KOG0260">
    <property type="taxonomic scope" value="Eukaryota"/>
</dbReference>
<keyword evidence="3" id="KW-0808">Transferase</keyword>
<dbReference type="GO" id="GO:0046872">
    <property type="term" value="F:metal ion binding"/>
    <property type="evidence" value="ECO:0007669"/>
    <property type="project" value="UniProtKB-KW"/>
</dbReference>
<evidence type="ECO:0000256" key="4">
    <source>
        <dbReference type="ARBA" id="ARBA00022695"/>
    </source>
</evidence>
<dbReference type="Pfam" id="PF00623">
    <property type="entry name" value="RNA_pol_Rpb1_2"/>
    <property type="match status" value="1"/>
</dbReference>
<dbReference type="GO" id="GO:0000418">
    <property type="term" value="C:RNA polymerase IV complex"/>
    <property type="evidence" value="ECO:0000318"/>
    <property type="project" value="GO_Central"/>
</dbReference>
<dbReference type="InterPro" id="IPR042102">
    <property type="entry name" value="RNA_pol_Rpb1_3_sf"/>
</dbReference>
<keyword evidence="2 10" id="KW-0240">DNA-directed RNA polymerase</keyword>
<dbReference type="Gene3D" id="4.10.860.120">
    <property type="entry name" value="RNA polymerase II, clamp domain"/>
    <property type="match status" value="1"/>
</dbReference>
<dbReference type="InterPro" id="IPR006592">
    <property type="entry name" value="RNA_pol_N"/>
</dbReference>
<evidence type="ECO:0000256" key="8">
    <source>
        <dbReference type="ARBA" id="ARBA00048552"/>
    </source>
</evidence>
<keyword evidence="5" id="KW-0479">Metal-binding</keyword>
<dbReference type="Gene3D" id="1.10.274.100">
    <property type="entry name" value="RNA polymerase Rpb1, domain 3"/>
    <property type="match status" value="1"/>
</dbReference>
<dbReference type="STRING" id="3988.B9RC12"/>
<dbReference type="InParanoid" id="B9RC12"/>
<dbReference type="Pfam" id="PF05000">
    <property type="entry name" value="RNA_pol_Rpb1_4"/>
    <property type="match status" value="1"/>
</dbReference>
<dbReference type="FunCoup" id="B9RC12">
    <property type="interactions" value="731"/>
</dbReference>
<dbReference type="InterPro" id="IPR007066">
    <property type="entry name" value="RNA_pol_Rpb1_3"/>
</dbReference>
<dbReference type="GO" id="GO:0003899">
    <property type="term" value="F:DNA-directed RNA polymerase activity"/>
    <property type="evidence" value="ECO:0007669"/>
    <property type="project" value="UniProtKB-EC"/>
</dbReference>
<dbReference type="Gene3D" id="3.30.1490.180">
    <property type="entry name" value="RNA polymerase ii"/>
    <property type="match status" value="1"/>
</dbReference>
<dbReference type="Gene3D" id="1.10.132.30">
    <property type="match status" value="1"/>
</dbReference>
<evidence type="ECO:0000256" key="5">
    <source>
        <dbReference type="ARBA" id="ARBA00022723"/>
    </source>
</evidence>
<gene>
    <name evidence="10" type="ORF">RCOM_1683300</name>
</gene>
<feature type="domain" description="RNA polymerase N-terminal" evidence="9">
    <location>
        <begin position="221"/>
        <end position="509"/>
    </location>
</feature>
<evidence type="ECO:0000313" key="10">
    <source>
        <dbReference type="EMBL" id="EEF51083.1"/>
    </source>
</evidence>
<dbReference type="EC" id="2.7.7.6" evidence="1"/>
<evidence type="ECO:0000313" key="11">
    <source>
        <dbReference type="Proteomes" id="UP000008311"/>
    </source>
</evidence>
<evidence type="ECO:0000256" key="3">
    <source>
        <dbReference type="ARBA" id="ARBA00022679"/>
    </source>
</evidence>
<evidence type="ECO:0000259" key="9">
    <source>
        <dbReference type="SMART" id="SM00663"/>
    </source>
</evidence>
<dbReference type="PANTHER" id="PTHR19376:SF36">
    <property type="entry name" value="DNA-DIRECTED RNA POLYMERASE IV SUBUNIT 1"/>
    <property type="match status" value="1"/>
</dbReference>
<evidence type="ECO:0000256" key="6">
    <source>
        <dbReference type="ARBA" id="ARBA00022833"/>
    </source>
</evidence>
<dbReference type="InterPro" id="IPR000722">
    <property type="entry name" value="RNA_pol_asu"/>
</dbReference>
<evidence type="ECO:0000256" key="2">
    <source>
        <dbReference type="ARBA" id="ARBA00022478"/>
    </source>
</evidence>
<protein>
    <recommendedName>
        <fullName evidence="1">DNA-directed RNA polymerase</fullName>
        <ecNumber evidence="1">2.7.7.6</ecNumber>
    </recommendedName>
</protein>
<dbReference type="InterPro" id="IPR044893">
    <property type="entry name" value="RNA_pol_Rpb1_clamp_domain"/>
</dbReference>
<keyword evidence="4" id="KW-0548">Nucleotidyltransferase</keyword>
<reference evidence="11" key="1">
    <citation type="journal article" date="2010" name="Nat. Biotechnol.">
        <title>Draft genome sequence of the oilseed species Ricinus communis.</title>
        <authorList>
            <person name="Chan A.P."/>
            <person name="Crabtree J."/>
            <person name="Zhao Q."/>
            <person name="Lorenzi H."/>
            <person name="Orvis J."/>
            <person name="Puiu D."/>
            <person name="Melake-Berhan A."/>
            <person name="Jones K.M."/>
            <person name="Redman J."/>
            <person name="Chen G."/>
            <person name="Cahoon E.B."/>
            <person name="Gedil M."/>
            <person name="Stanke M."/>
            <person name="Haas B.J."/>
            <person name="Wortman J.R."/>
            <person name="Fraser-Liggett C.M."/>
            <person name="Ravel J."/>
            <person name="Rabinowicz P.D."/>
        </authorList>
    </citation>
    <scope>NUCLEOTIDE SEQUENCE [LARGE SCALE GENOMIC DNA]</scope>
    <source>
        <strain evidence="11">cv. Hale</strain>
    </source>
</reference>
<evidence type="ECO:0000256" key="1">
    <source>
        <dbReference type="ARBA" id="ARBA00012418"/>
    </source>
</evidence>
<keyword evidence="6" id="KW-0862">Zinc</keyword>
<keyword evidence="11" id="KW-1185">Reference proteome</keyword>
<evidence type="ECO:0000256" key="7">
    <source>
        <dbReference type="ARBA" id="ARBA00023163"/>
    </source>
</evidence>
<name>B9RC12_RICCO</name>
<dbReference type="GO" id="GO:0003677">
    <property type="term" value="F:DNA binding"/>
    <property type="evidence" value="ECO:0007669"/>
    <property type="project" value="InterPro"/>
</dbReference>
<organism evidence="10 11">
    <name type="scientific">Ricinus communis</name>
    <name type="common">Castor bean</name>
    <dbReference type="NCBI Taxonomy" id="3988"/>
    <lineage>
        <taxon>Eukaryota</taxon>
        <taxon>Viridiplantae</taxon>
        <taxon>Streptophyta</taxon>
        <taxon>Embryophyta</taxon>
        <taxon>Tracheophyta</taxon>
        <taxon>Spermatophyta</taxon>
        <taxon>Magnoliopsida</taxon>
        <taxon>eudicotyledons</taxon>
        <taxon>Gunneridae</taxon>
        <taxon>Pentapetalae</taxon>
        <taxon>rosids</taxon>
        <taxon>fabids</taxon>
        <taxon>Malpighiales</taxon>
        <taxon>Euphorbiaceae</taxon>
        <taxon>Acalyphoideae</taxon>
        <taxon>Acalypheae</taxon>
        <taxon>Ricinus</taxon>
    </lineage>
</organism>
<accession>B9RC12</accession>
<proteinExistence type="predicted"/>
<sequence>MEADLFEERQQLPSALLTAITFGVSTEAEKEKLSVLTIDTVSEVTDSKLGLPNPTNQCSTCGSKDLKSCEGHFGVIKFPFTILHPYYLSEVVRILNQVCPKCKSIRKESKVRCLNHLNPKLPVLLILLCWYPAMKFSVSSEEIFRKNVIIAKFSERPTNKSQKRGFKKKLAADYWDIIPKDEQQEENITRPNQRVLSHAQVIHLLENIDPNFIRKFVLKRDSIFLNCFSVTPNCHRVTEVTHAFSNGQRLVFDDRTRAYKKMVDFRGIAKELSFRVLDCLKTSKINPDKSVNNDDYMALQRKMNDSSSSSSGLRWIKDVVLGKRNDNSFRMVVVGDPNIKFSEIGIPCPIAERLQISEHLTTWNWDKLNTCCEVRLLEKGDMHVRREGKLVRVRRTKELRIGDIIYRPLNDGDTVLINRPPSIHQHSLIALSVKVLPATSVLAINPLICAPFRGDFDGDCLHGYVPQSVDTRVELRELVALDKQLINVQNGRNLLSFSQDSLVAAHLVMEDGVLLSLQQMQQLQMFCPHQLFSPAVRKAPSLNGCAWTGKQLISMLLPRGFDHECPSSDVYIRDGELISSEGSFWLRDTDGNLFQSLIKQCQDQVLDFLYIAQEVLCEWLSMRGLSVSLSDLYLCPDSDSRENMMDEVLFGLQDAKGTCNMKQFMVDSCRDFLASIDEDEQYSVNFDVEHLCHEKQRSAALSQASVDAFKHVFRDIQTLGYKYASKDNALMAMFKSGSKGNLLKVVQHSMCLGLQHSLVPLSFRMPLQLSCDAWNKQKAENAVECARSYIPSAVVEGCFLTGLNPLECFVHSVTSRESSFSDNADLPGTLTRRLMFFMRDVHAAYDGSVRSAYGNQLIQFSYNIDEGRSAETYGTAKIVDNYDGMAGKPVGSLAACSISEAAYSALDQPISLLEKSPLLNLKNVLECGLKKSNAHKSMSLFLSEKLGRRRHGFEYGALKVQDHLERLLFSDIVSVSRIIFSSQSESKTCFSPWVCHFHVYKEIMKKRNLNVDSIINILNGRCKSNTNLPNVQISCKSCSIADNHREKEETLCITVTIVERSKNSSTRLATIQDLMIPFLLETVLKGLMEINKVDILWKDWPRISKTHNQPYGELYLRVSMSADSEKTRLWNLLMDYCLPIMDMIDWTCSRPDNVRDFSLAYGIDAGWKFFLQRLESAISDVGKSVLPEHMLLVANCLSVTGEFVGLNAKGWKRQREDASVSSPFVQACFSSPGNCFIKAAKAGVKDDLQGSLDALAWGKVPSVGTGQFDIVYSGKVKLLLFLLVKRVKLKTPPSFVVLTVFLETPLINLLVWYSVDQQLNEADKCTLTMALYFHPRKEEKIGSGFKDIKVVKHPEYQDSRCFSLVRSDGTIEDFSYRKCVYGALEIIAPHKARSQIEFFQNSDVVAIIGRITYKLFVGQSEVKELPWEVVHACGLGKHSNRVISMLCYVQGSCKVDLALCNGLGRRLALVTANRA</sequence>
<dbReference type="PANTHER" id="PTHR19376">
    <property type="entry name" value="DNA-DIRECTED RNA POLYMERASE"/>
    <property type="match status" value="1"/>
</dbReference>
<dbReference type="SUPFAM" id="SSF64484">
    <property type="entry name" value="beta and beta-prime subunits of DNA dependent RNA-polymerase"/>
    <property type="match status" value="1"/>
</dbReference>
<dbReference type="InterPro" id="IPR007083">
    <property type="entry name" value="RNA_pol_Rpb1_4"/>
</dbReference>
<dbReference type="GO" id="GO:0006351">
    <property type="term" value="P:DNA-templated transcription"/>
    <property type="evidence" value="ECO:0000318"/>
    <property type="project" value="GO_Central"/>
</dbReference>
<dbReference type="FunFam" id="1.10.274.100:FF:000010">
    <property type="entry name" value="DNA-directed RNA polymerase subunit"/>
    <property type="match status" value="1"/>
</dbReference>
<dbReference type="Proteomes" id="UP000008311">
    <property type="component" value="Unassembled WGS sequence"/>
</dbReference>
<comment type="catalytic activity">
    <reaction evidence="8">
        <text>RNA(n) + a ribonucleoside 5'-triphosphate = RNA(n+1) + diphosphate</text>
        <dbReference type="Rhea" id="RHEA:21248"/>
        <dbReference type="Rhea" id="RHEA-COMP:14527"/>
        <dbReference type="Rhea" id="RHEA-COMP:17342"/>
        <dbReference type="ChEBI" id="CHEBI:33019"/>
        <dbReference type="ChEBI" id="CHEBI:61557"/>
        <dbReference type="ChEBI" id="CHEBI:140395"/>
        <dbReference type="EC" id="2.7.7.6"/>
    </reaction>
</comment>
<dbReference type="InterPro" id="IPR040403">
    <property type="entry name" value="NRPD1_N"/>
</dbReference>
<dbReference type="SMART" id="SM00663">
    <property type="entry name" value="RPOLA_N"/>
    <property type="match status" value="1"/>
</dbReference>
<dbReference type="InterPro" id="IPR038120">
    <property type="entry name" value="Rpb1_funnel_sf"/>
</dbReference>
<dbReference type="Gene3D" id="2.40.40.20">
    <property type="match status" value="1"/>
</dbReference>
<dbReference type="Pfam" id="PF11523">
    <property type="entry name" value="DUF3223"/>
    <property type="match status" value="1"/>
</dbReference>
<dbReference type="Gene3D" id="3.10.450.40">
    <property type="match status" value="1"/>
</dbReference>